<dbReference type="InterPro" id="IPR001095">
    <property type="entry name" value="Acetyl_CoA_COase_a_su"/>
</dbReference>
<evidence type="ECO:0000256" key="8">
    <source>
        <dbReference type="ARBA" id="ARBA00023160"/>
    </source>
</evidence>
<evidence type="ECO:0000259" key="12">
    <source>
        <dbReference type="PROSITE" id="PS50989"/>
    </source>
</evidence>
<dbReference type="PROSITE" id="PS50989">
    <property type="entry name" value="COA_CT_CTER"/>
    <property type="match status" value="1"/>
</dbReference>
<keyword evidence="10" id="KW-0963">Cytoplasm</keyword>
<evidence type="ECO:0000256" key="1">
    <source>
        <dbReference type="ARBA" id="ARBA00004956"/>
    </source>
</evidence>
<keyword evidence="8 10" id="KW-0275">Fatty acid biosynthesis</keyword>
<dbReference type="Proteomes" id="UP001235269">
    <property type="component" value="Unassembled WGS sequence"/>
</dbReference>
<keyword evidence="7 10" id="KW-0443">Lipid metabolism</keyword>
<sequence length="347" mass="37705">MTRRKDAPGQPAHPELHDPDAPGITIGTDLMINYLDFEKPISDLEGKIHELKKLKSEDESIDTSEEIGRLETRVREAMEEIYSKLTPWQKTQVARHPQRPHFVDYASALFTEFTPLAGDRKFSEDAAIQAGLARFKGQPVAVIGQEKGNDTKSRLKHNFGSPRPEGYRKAVRIMELADRFGLPVISLVDTAGAYPGVGAEERGQAEAIARSTEMCLNIKVPLVSIVIGEGGSGGAIAIATGNRVYMLEHAIYSVISPEGAASILWRDSTRAKEAAANMKITAEDLKALGIIDGIIPEPVGGAHRNPDAVIGKAGELIASALQDMSGQTGEQLRSARRQKFLDIGRHL</sequence>
<keyword evidence="6 10" id="KW-0067">ATP-binding</keyword>
<proteinExistence type="inferred from homology"/>
<dbReference type="PANTHER" id="PTHR42853:SF3">
    <property type="entry name" value="ACETYL-COENZYME A CARBOXYLASE CARBOXYL TRANSFERASE SUBUNIT ALPHA, CHLOROPLASTIC"/>
    <property type="match status" value="1"/>
</dbReference>
<comment type="subunit">
    <text evidence="10">Acetyl-CoA carboxylase is a heterohexamer composed of biotin carboxyl carrier protein (AccB), biotin carboxylase (AccC) and two subunits each of ACCase subunit alpha (AccA) and ACCase subunit beta (AccD).</text>
</comment>
<evidence type="ECO:0000256" key="4">
    <source>
        <dbReference type="ARBA" id="ARBA00022741"/>
    </source>
</evidence>
<comment type="pathway">
    <text evidence="1 10">Lipid metabolism; malonyl-CoA biosynthesis; malonyl-CoA from acetyl-CoA: step 1/1.</text>
</comment>
<dbReference type="GO" id="GO:0016740">
    <property type="term" value="F:transferase activity"/>
    <property type="evidence" value="ECO:0007669"/>
    <property type="project" value="UniProtKB-KW"/>
</dbReference>
<dbReference type="EC" id="2.1.3.15" evidence="10"/>
<name>A0ABU0IH29_9HYPH</name>
<comment type="catalytic activity">
    <reaction evidence="9 10">
        <text>N(6)-carboxybiotinyl-L-lysyl-[protein] + acetyl-CoA = N(6)-biotinyl-L-lysyl-[protein] + malonyl-CoA</text>
        <dbReference type="Rhea" id="RHEA:54728"/>
        <dbReference type="Rhea" id="RHEA-COMP:10505"/>
        <dbReference type="Rhea" id="RHEA-COMP:10506"/>
        <dbReference type="ChEBI" id="CHEBI:57288"/>
        <dbReference type="ChEBI" id="CHEBI:57384"/>
        <dbReference type="ChEBI" id="CHEBI:83144"/>
        <dbReference type="ChEBI" id="CHEBI:83145"/>
        <dbReference type="EC" id="2.1.3.15"/>
    </reaction>
</comment>
<feature type="domain" description="CoA carboxyltransferase C-terminal" evidence="12">
    <location>
        <begin position="69"/>
        <end position="323"/>
    </location>
</feature>
<keyword evidence="5 10" id="KW-0276">Fatty acid metabolism</keyword>
<feature type="region of interest" description="Disordered" evidence="11">
    <location>
        <begin position="1"/>
        <end position="23"/>
    </location>
</feature>
<organism evidence="13 14">
    <name type="scientific">Rhizobium paknamense</name>
    <dbReference type="NCBI Taxonomy" id="1206817"/>
    <lineage>
        <taxon>Bacteria</taxon>
        <taxon>Pseudomonadati</taxon>
        <taxon>Pseudomonadota</taxon>
        <taxon>Alphaproteobacteria</taxon>
        <taxon>Hyphomicrobiales</taxon>
        <taxon>Rhizobiaceae</taxon>
        <taxon>Rhizobium/Agrobacterium group</taxon>
        <taxon>Rhizobium</taxon>
    </lineage>
</organism>
<keyword evidence="13" id="KW-0436">Ligase</keyword>
<evidence type="ECO:0000256" key="7">
    <source>
        <dbReference type="ARBA" id="ARBA00023098"/>
    </source>
</evidence>
<gene>
    <name evidence="10" type="primary">accA</name>
    <name evidence="13" type="ORF">QO005_002888</name>
</gene>
<evidence type="ECO:0000313" key="14">
    <source>
        <dbReference type="Proteomes" id="UP001235269"/>
    </source>
</evidence>
<keyword evidence="3 10" id="KW-0808">Transferase</keyword>
<evidence type="ECO:0000313" key="13">
    <source>
        <dbReference type="EMBL" id="MDQ0456546.1"/>
    </source>
</evidence>
<dbReference type="NCBIfam" id="TIGR00513">
    <property type="entry name" value="accA"/>
    <property type="match status" value="1"/>
</dbReference>
<comment type="similarity">
    <text evidence="10">Belongs to the AccA family.</text>
</comment>
<dbReference type="Pfam" id="PF03255">
    <property type="entry name" value="ACCA"/>
    <property type="match status" value="1"/>
</dbReference>
<dbReference type="NCBIfam" id="NF041504">
    <property type="entry name" value="AccA_sub"/>
    <property type="match status" value="1"/>
</dbReference>
<dbReference type="InterPro" id="IPR029045">
    <property type="entry name" value="ClpP/crotonase-like_dom_sf"/>
</dbReference>
<evidence type="ECO:0000256" key="3">
    <source>
        <dbReference type="ARBA" id="ARBA00022679"/>
    </source>
</evidence>
<comment type="caution">
    <text evidence="13">The sequence shown here is derived from an EMBL/GenBank/DDBJ whole genome shotgun (WGS) entry which is preliminary data.</text>
</comment>
<dbReference type="InterPro" id="IPR011763">
    <property type="entry name" value="COA_CT_C"/>
</dbReference>
<reference evidence="13 14" key="1">
    <citation type="submission" date="2023-07" db="EMBL/GenBank/DDBJ databases">
        <title>Genomic Encyclopedia of Type Strains, Phase IV (KMG-IV): sequencing the most valuable type-strain genomes for metagenomic binning, comparative biology and taxonomic classification.</title>
        <authorList>
            <person name="Goeker M."/>
        </authorList>
    </citation>
    <scope>NUCLEOTIDE SEQUENCE [LARGE SCALE GENOMIC DNA]</scope>
    <source>
        <strain evidence="13 14">DSM 100301</strain>
    </source>
</reference>
<evidence type="ECO:0000256" key="2">
    <source>
        <dbReference type="ARBA" id="ARBA00022516"/>
    </source>
</evidence>
<dbReference type="NCBIfam" id="NF004344">
    <property type="entry name" value="PRK05724.1"/>
    <property type="match status" value="1"/>
</dbReference>
<comment type="function">
    <text evidence="10">Component of the acetyl coenzyme A carboxylase (ACC) complex. First, biotin carboxylase catalyzes the carboxylation of biotin on its carrier protein (BCCP) and then the CO(2) group is transferred by the carboxyltransferase to acetyl-CoA to form malonyl-CoA.</text>
</comment>
<comment type="subcellular location">
    <subcellularLocation>
        <location evidence="10">Cytoplasm</location>
    </subcellularLocation>
</comment>
<keyword evidence="2 10" id="KW-0444">Lipid biosynthesis</keyword>
<accession>A0ABU0IH29</accession>
<keyword evidence="14" id="KW-1185">Reference proteome</keyword>
<dbReference type="SUPFAM" id="SSF52096">
    <property type="entry name" value="ClpP/crotonase"/>
    <property type="match status" value="1"/>
</dbReference>
<evidence type="ECO:0000256" key="10">
    <source>
        <dbReference type="HAMAP-Rule" id="MF_00823"/>
    </source>
</evidence>
<protein>
    <recommendedName>
        <fullName evidence="10">Acetyl-coenzyme A carboxylase carboxyl transferase subunit alpha</fullName>
        <shortName evidence="10">ACCase subunit alpha</shortName>
        <shortName evidence="10">Acetyl-CoA carboxylase carboxyltransferase subunit alpha</shortName>
        <ecNumber evidence="10">2.1.3.15</ecNumber>
    </recommendedName>
</protein>
<keyword evidence="4 10" id="KW-0547">Nucleotide-binding</keyword>
<evidence type="ECO:0000256" key="5">
    <source>
        <dbReference type="ARBA" id="ARBA00022832"/>
    </source>
</evidence>
<dbReference type="GO" id="GO:0003989">
    <property type="term" value="F:acetyl-CoA carboxylase activity"/>
    <property type="evidence" value="ECO:0007669"/>
    <property type="project" value="UniProtKB-EC"/>
</dbReference>
<dbReference type="PRINTS" id="PR01069">
    <property type="entry name" value="ACCCTRFRASEA"/>
</dbReference>
<evidence type="ECO:0000256" key="9">
    <source>
        <dbReference type="ARBA" id="ARBA00049152"/>
    </source>
</evidence>
<dbReference type="Gene3D" id="3.90.226.10">
    <property type="entry name" value="2-enoyl-CoA Hydratase, Chain A, domain 1"/>
    <property type="match status" value="1"/>
</dbReference>
<dbReference type="EMBL" id="JAUSWH010000009">
    <property type="protein sequence ID" value="MDQ0456546.1"/>
    <property type="molecule type" value="Genomic_DNA"/>
</dbReference>
<dbReference type="PANTHER" id="PTHR42853">
    <property type="entry name" value="ACETYL-COENZYME A CARBOXYLASE CARBOXYL TRANSFERASE SUBUNIT ALPHA"/>
    <property type="match status" value="1"/>
</dbReference>
<evidence type="ECO:0000256" key="11">
    <source>
        <dbReference type="SAM" id="MobiDB-lite"/>
    </source>
</evidence>
<dbReference type="HAMAP" id="MF_00823">
    <property type="entry name" value="AcetylCoA_CT_alpha"/>
    <property type="match status" value="1"/>
</dbReference>
<evidence type="ECO:0000256" key="6">
    <source>
        <dbReference type="ARBA" id="ARBA00022840"/>
    </source>
</evidence>